<dbReference type="SUPFAM" id="SSF53659">
    <property type="entry name" value="Isocitrate/Isopropylmalate dehydrogenase-like"/>
    <property type="match status" value="1"/>
</dbReference>
<evidence type="ECO:0000259" key="15">
    <source>
        <dbReference type="Pfam" id="PF07085"/>
    </source>
</evidence>
<evidence type="ECO:0000256" key="8">
    <source>
        <dbReference type="ARBA" id="ARBA00022490"/>
    </source>
</evidence>
<keyword evidence="8 13" id="KW-0963">Cytoplasm</keyword>
<evidence type="ECO:0000313" key="17">
    <source>
        <dbReference type="Proteomes" id="UP001244136"/>
    </source>
</evidence>
<feature type="domain" description="DRTGG" evidence="15">
    <location>
        <begin position="216"/>
        <end position="318"/>
    </location>
</feature>
<sequence length="685" mass="73189">MTKSVYIASSERQVGKSSIALGVVDLFARQVRSVGVFRPLVASVEDDPVTEALLSHKALSQSLESAIGVSYADWAANPDQALDTIVAKYNALAESRDAVVILGSDYESLEASSELARNATIAANLNSPILFVCRVDGRSAGQIQRLAEAAIETLESAYNTVIAMVATHADPAQRDEAAVALKKVRDVVVSVWPHNDVLAAPSVSEQFTAVGATRWLGQEDFLHHESLSTLIGGMTLPNLLTRLKKESTVIVPADRLDLLPGLVMAHSSAQYGPLAALILTGGFDIPESVSKLFGESLVDLPIAITSMDTFTTATTLQNVHGTSTGSDRKIEVSRAVFSEFVDEEALLAAIDLPRTEIRTPTMFEYQIQQKARSNRQRIVLPESTDDRVLTAAAIALQRSVAEIILLGDAARISARASELGLNLSEAKVISPEDPQLLQGFAREYAKLRAHKGVTIEQALEKLKDLSYFGTMMVHLGMADGMVSGAVNTTANTIRPSLEFIKTAPGVSVVSGSFLMCMSNRVLVYADCAVNPDPTAEQLADIAISSAKTAESFGIEPRVAMLSYSTGDSGFGADVDKVREATRLVRERAPQIKVEGPIQFDAAVDEVVARKKMPGSEVAGRATVFIFPDLNTGNNTYKAVQRTSGAVAVGPMLQGLRKPVNDLSRGALVDDIVSTITITAIQAQAL</sequence>
<evidence type="ECO:0000256" key="7">
    <source>
        <dbReference type="ARBA" id="ARBA00021528"/>
    </source>
</evidence>
<dbReference type="NCBIfam" id="NF007233">
    <property type="entry name" value="PRK09653.1"/>
    <property type="match status" value="1"/>
</dbReference>
<comment type="similarity">
    <text evidence="4 13">In the C-terminal section; belongs to the phosphate acetyltransferase and butyryltransferase family.</text>
</comment>
<evidence type="ECO:0000256" key="1">
    <source>
        <dbReference type="ARBA" id="ARBA00000705"/>
    </source>
</evidence>
<dbReference type="InterPro" id="IPR004614">
    <property type="entry name" value="P_AcTrfase"/>
</dbReference>
<reference evidence="16 17" key="1">
    <citation type="journal article" date="2008" name="Int. J. Syst. Evol. Microbiol.">
        <title>Tessaracoccus flavescens sp. nov., isolated from marine sediment.</title>
        <authorList>
            <person name="Lee D.W."/>
            <person name="Lee S.D."/>
        </authorList>
    </citation>
    <scope>NUCLEOTIDE SEQUENCE [LARGE SCALE GENOMIC DNA]</scope>
    <source>
        <strain evidence="16 17">T21</strain>
    </source>
</reference>
<evidence type="ECO:0000256" key="2">
    <source>
        <dbReference type="ARBA" id="ARBA00004496"/>
    </source>
</evidence>
<dbReference type="EMBL" id="CP123967">
    <property type="protein sequence ID" value="WGT47133.1"/>
    <property type="molecule type" value="Genomic_DNA"/>
</dbReference>
<evidence type="ECO:0000256" key="5">
    <source>
        <dbReference type="ARBA" id="ARBA00009786"/>
    </source>
</evidence>
<dbReference type="InterPro" id="IPR016475">
    <property type="entry name" value="P-Actrans_bac"/>
</dbReference>
<name>A0ABY8PXC2_9ACTN</name>
<dbReference type="RefSeq" id="WP_281144869.1">
    <property type="nucleotide sequence ID" value="NZ_CP123967.1"/>
</dbReference>
<dbReference type="InterPro" id="IPR010766">
    <property type="entry name" value="DRTGG"/>
</dbReference>
<dbReference type="Pfam" id="PF07085">
    <property type="entry name" value="DRTGG"/>
    <property type="match status" value="1"/>
</dbReference>
<dbReference type="PIRSF" id="PIRSF006107">
    <property type="entry name" value="PhpActrans_proteobac"/>
    <property type="match status" value="1"/>
</dbReference>
<dbReference type="NCBIfam" id="NF004167">
    <property type="entry name" value="PRK05632.1"/>
    <property type="match status" value="1"/>
</dbReference>
<dbReference type="Pfam" id="PF13500">
    <property type="entry name" value="AAA_26"/>
    <property type="match status" value="1"/>
</dbReference>
<evidence type="ECO:0000256" key="3">
    <source>
        <dbReference type="ARBA" id="ARBA00004989"/>
    </source>
</evidence>
<evidence type="ECO:0000256" key="11">
    <source>
        <dbReference type="ARBA" id="ARBA00031108"/>
    </source>
</evidence>
<comment type="pathway">
    <text evidence="3 13">Metabolic intermediate biosynthesis; acetyl-CoA biosynthesis; acetyl-CoA from acetate: step 2/2.</text>
</comment>
<comment type="similarity">
    <text evidence="5 13">In the N-terminal section; belongs to the CobB/CobQ family.</text>
</comment>
<keyword evidence="10 13" id="KW-0012">Acyltransferase</keyword>
<evidence type="ECO:0000256" key="13">
    <source>
        <dbReference type="PIRNR" id="PIRNR006107"/>
    </source>
</evidence>
<dbReference type="Proteomes" id="UP001244136">
    <property type="component" value="Chromosome"/>
</dbReference>
<dbReference type="PANTHER" id="PTHR43356:SF3">
    <property type="entry name" value="PHOSPHATE ACETYLTRANSFERASE"/>
    <property type="match status" value="1"/>
</dbReference>
<feature type="domain" description="Phosphate acetyl/butaryl transferase" evidence="14">
    <location>
        <begin position="362"/>
        <end position="679"/>
    </location>
</feature>
<dbReference type="InterPro" id="IPR042113">
    <property type="entry name" value="P_AcTrfase_dom1"/>
</dbReference>
<gene>
    <name evidence="16" type="primary">pta</name>
    <name evidence="16" type="ORF">QH948_13615</name>
</gene>
<dbReference type="InterPro" id="IPR002505">
    <property type="entry name" value="PTA_PTB"/>
</dbReference>
<dbReference type="InterPro" id="IPR027417">
    <property type="entry name" value="P-loop_NTPase"/>
</dbReference>
<comment type="function">
    <text evidence="12 13">Involved in acetate metabolism.</text>
</comment>
<accession>A0ABY8PXC2</accession>
<dbReference type="Pfam" id="PF01515">
    <property type="entry name" value="PTA_PTB"/>
    <property type="match status" value="1"/>
</dbReference>
<dbReference type="Gene3D" id="3.40.50.10750">
    <property type="entry name" value="Isocitrate/Isopropylmalate dehydrogenase-like"/>
    <property type="match status" value="1"/>
</dbReference>
<proteinExistence type="inferred from homology"/>
<dbReference type="InterPro" id="IPR042112">
    <property type="entry name" value="P_AcTrfase_dom2"/>
</dbReference>
<comment type="catalytic activity">
    <reaction evidence="1 13">
        <text>acetyl-CoA + phosphate = acetyl phosphate + CoA</text>
        <dbReference type="Rhea" id="RHEA:19521"/>
        <dbReference type="ChEBI" id="CHEBI:22191"/>
        <dbReference type="ChEBI" id="CHEBI:43474"/>
        <dbReference type="ChEBI" id="CHEBI:57287"/>
        <dbReference type="ChEBI" id="CHEBI:57288"/>
        <dbReference type="EC" id="2.3.1.8"/>
    </reaction>
</comment>
<comment type="domain">
    <text evidence="13">The N-terminal region seems to be important for proper quaternary structure. The C-terminal region contains the substrate-binding site.</text>
</comment>
<dbReference type="InterPro" id="IPR050500">
    <property type="entry name" value="Phos_Acetyltrans/Butyryltrans"/>
</dbReference>
<evidence type="ECO:0000256" key="12">
    <source>
        <dbReference type="ARBA" id="ARBA00049955"/>
    </source>
</evidence>
<keyword evidence="17" id="KW-1185">Reference proteome</keyword>
<dbReference type="EC" id="2.3.1.8" evidence="6 13"/>
<keyword evidence="9 13" id="KW-0808">Transferase</keyword>
<organism evidence="16 17">
    <name type="scientific">Tessaracoccus lacteus</name>
    <dbReference type="NCBI Taxonomy" id="3041766"/>
    <lineage>
        <taxon>Bacteria</taxon>
        <taxon>Bacillati</taxon>
        <taxon>Actinomycetota</taxon>
        <taxon>Actinomycetes</taxon>
        <taxon>Propionibacteriales</taxon>
        <taxon>Propionibacteriaceae</taxon>
        <taxon>Tessaracoccus</taxon>
    </lineage>
</organism>
<dbReference type="InterPro" id="IPR028979">
    <property type="entry name" value="Ser_kin/Pase_Hpr-like_N_sf"/>
</dbReference>
<dbReference type="PANTHER" id="PTHR43356">
    <property type="entry name" value="PHOSPHATE ACETYLTRANSFERASE"/>
    <property type="match status" value="1"/>
</dbReference>
<dbReference type="SUPFAM" id="SSF52540">
    <property type="entry name" value="P-loop containing nucleoside triphosphate hydrolases"/>
    <property type="match status" value="1"/>
</dbReference>
<evidence type="ECO:0000256" key="4">
    <source>
        <dbReference type="ARBA" id="ARBA00008756"/>
    </source>
</evidence>
<dbReference type="GO" id="GO:0008959">
    <property type="term" value="F:phosphate acetyltransferase activity"/>
    <property type="evidence" value="ECO:0007669"/>
    <property type="project" value="UniProtKB-EC"/>
</dbReference>
<comment type="subcellular location">
    <subcellularLocation>
        <location evidence="2 13">Cytoplasm</location>
    </subcellularLocation>
</comment>
<dbReference type="Gene3D" id="3.40.1390.20">
    <property type="entry name" value="HprK N-terminal domain-like"/>
    <property type="match status" value="1"/>
</dbReference>
<evidence type="ECO:0000313" key="16">
    <source>
        <dbReference type="EMBL" id="WGT47133.1"/>
    </source>
</evidence>
<dbReference type="NCBIfam" id="TIGR00651">
    <property type="entry name" value="pta"/>
    <property type="match status" value="1"/>
</dbReference>
<dbReference type="Gene3D" id="3.40.50.300">
    <property type="entry name" value="P-loop containing nucleotide triphosphate hydrolases"/>
    <property type="match status" value="1"/>
</dbReference>
<dbReference type="SUPFAM" id="SSF75138">
    <property type="entry name" value="HprK N-terminal domain-like"/>
    <property type="match status" value="1"/>
</dbReference>
<evidence type="ECO:0000256" key="9">
    <source>
        <dbReference type="ARBA" id="ARBA00022679"/>
    </source>
</evidence>
<dbReference type="Gene3D" id="3.40.50.10950">
    <property type="match status" value="1"/>
</dbReference>
<evidence type="ECO:0000259" key="14">
    <source>
        <dbReference type="Pfam" id="PF01515"/>
    </source>
</evidence>
<evidence type="ECO:0000256" key="6">
    <source>
        <dbReference type="ARBA" id="ARBA00012707"/>
    </source>
</evidence>
<protein>
    <recommendedName>
        <fullName evidence="7 13">Phosphate acetyltransferase</fullName>
        <ecNumber evidence="6 13">2.3.1.8</ecNumber>
    </recommendedName>
    <alternativeName>
        <fullName evidence="11 13">Phosphotransacetylase</fullName>
    </alternativeName>
</protein>
<evidence type="ECO:0000256" key="10">
    <source>
        <dbReference type="ARBA" id="ARBA00023315"/>
    </source>
</evidence>